<dbReference type="OrthoDB" id="9801392at2"/>
<evidence type="ECO:0000259" key="1">
    <source>
        <dbReference type="Pfam" id="PF07929"/>
    </source>
</evidence>
<keyword evidence="3" id="KW-1185">Reference proteome</keyword>
<reference evidence="2 3" key="1">
    <citation type="journal article" date="2015" name="Microbes Environ.">
        <title>Distribution and evolution of nitrogen fixation genes in the phylum bacteroidetes.</title>
        <authorList>
            <person name="Inoue J."/>
            <person name="Oshima K."/>
            <person name="Suda W."/>
            <person name="Sakamoto M."/>
            <person name="Iino T."/>
            <person name="Noda S."/>
            <person name="Hongoh Y."/>
            <person name="Hattori M."/>
            <person name="Ohkuma M."/>
        </authorList>
    </citation>
    <scope>NUCLEOTIDE SEQUENCE [LARGE SCALE GENOMIC DNA]</scope>
    <source>
        <strain evidence="2">JCM 15548</strain>
    </source>
</reference>
<dbReference type="InterPro" id="IPR012912">
    <property type="entry name" value="Plasmid_pRiA4b_Orf3-like"/>
</dbReference>
<dbReference type="PANTHER" id="PTHR41878">
    <property type="entry name" value="LEXA REPRESSOR-RELATED"/>
    <property type="match status" value="1"/>
</dbReference>
<dbReference type="InterPro" id="IPR024047">
    <property type="entry name" value="MM3350-like_sf"/>
</dbReference>
<dbReference type="SUPFAM" id="SSF159941">
    <property type="entry name" value="MM3350-like"/>
    <property type="match status" value="1"/>
</dbReference>
<gene>
    <name evidence="2" type="ORF">JCM15548_14671</name>
</gene>
<sequence>MKKIFQIQIALKGVKPKIWRRVLVPSDVLLSDLHEIIQISMGWSNAHLHQFVKNDIYYGVSSGDDWDDFEIEDYSKIKLSSFLKEEKDKFKYEYDFGDNWEHDIILEKILPIDDKTKYPVCLTGKMSCPPEDCGGVWGYSDMLEILKQPDHEEYESYIEWLGGEFDPKSFNKEVVNALFLNYFS</sequence>
<dbReference type="PANTHER" id="PTHR41878:SF1">
    <property type="entry name" value="TNPR PROTEIN"/>
    <property type="match status" value="1"/>
</dbReference>
<protein>
    <recommendedName>
        <fullName evidence="1">Plasmid pRiA4b Orf3-like domain-containing protein</fullName>
    </recommendedName>
</protein>
<organism evidence="2 3">
    <name type="scientific">Geofilum rubicundum JCM 15548</name>
    <dbReference type="NCBI Taxonomy" id="1236989"/>
    <lineage>
        <taxon>Bacteria</taxon>
        <taxon>Pseudomonadati</taxon>
        <taxon>Bacteroidota</taxon>
        <taxon>Bacteroidia</taxon>
        <taxon>Marinilabiliales</taxon>
        <taxon>Marinilabiliaceae</taxon>
        <taxon>Geofilum</taxon>
    </lineage>
</organism>
<dbReference type="Pfam" id="PF07929">
    <property type="entry name" value="PRiA4_ORF3"/>
    <property type="match status" value="1"/>
</dbReference>
<proteinExistence type="predicted"/>
<dbReference type="Proteomes" id="UP000032900">
    <property type="component" value="Unassembled WGS sequence"/>
</dbReference>
<comment type="caution">
    <text evidence="2">The sequence shown here is derived from an EMBL/GenBank/DDBJ whole genome shotgun (WGS) entry which is preliminary data.</text>
</comment>
<name>A0A0E9LRN0_9BACT</name>
<evidence type="ECO:0000313" key="2">
    <source>
        <dbReference type="EMBL" id="GAO27816.1"/>
    </source>
</evidence>
<dbReference type="AlphaFoldDB" id="A0A0E9LRN0"/>
<dbReference type="EMBL" id="BAZW01000106">
    <property type="protein sequence ID" value="GAO27816.1"/>
    <property type="molecule type" value="Genomic_DNA"/>
</dbReference>
<dbReference type="RefSeq" id="WP_062128894.1">
    <property type="nucleotide sequence ID" value="NZ_BAZW01000106.1"/>
</dbReference>
<dbReference type="Gene3D" id="3.10.290.30">
    <property type="entry name" value="MM3350-like"/>
    <property type="match status" value="1"/>
</dbReference>
<feature type="domain" description="Plasmid pRiA4b Orf3-like" evidence="1">
    <location>
        <begin position="3"/>
        <end position="172"/>
    </location>
</feature>
<accession>A0A0E9LRN0</accession>
<dbReference type="STRING" id="1236989.JCM15548_14671"/>
<evidence type="ECO:0000313" key="3">
    <source>
        <dbReference type="Proteomes" id="UP000032900"/>
    </source>
</evidence>